<keyword evidence="4" id="KW-1185">Reference proteome</keyword>
<reference evidence="3 4" key="1">
    <citation type="journal article" date="2006" name="Nat. Biotechnol.">
        <title>Genome sequence of the ubiquitous hydrocarbon-degrading marine bacterium Alcanivorax borkumensis.</title>
        <authorList>
            <person name="Schneiker S."/>
            <person name="Martins dos Santos V.A.P."/>
            <person name="Bartels D."/>
            <person name="Bekel T."/>
            <person name="Brecht M."/>
            <person name="Buhrmester J."/>
            <person name="Chernikova T.N."/>
            <person name="Denaro R."/>
            <person name="Ferrer M."/>
            <person name="Gertler C."/>
            <person name="Goesmann A."/>
            <person name="Golyshina O.V."/>
            <person name="Kaminski F."/>
            <person name="Khachane A.N."/>
            <person name="Lang S."/>
            <person name="Linke B."/>
            <person name="McHardy A.C."/>
            <person name="Meyer F."/>
            <person name="Nechitaylo T."/>
            <person name="Puehler A."/>
            <person name="Regenhardt D."/>
            <person name="Rupp O."/>
            <person name="Sabirova J.S."/>
            <person name="Selbitschka W."/>
            <person name="Yakimov M.M."/>
            <person name="Timmis K.N."/>
            <person name="Vorhoelter F.-J."/>
            <person name="Weidner S."/>
            <person name="Kaiser O."/>
            <person name="Golyshin P.N."/>
        </authorList>
    </citation>
    <scope>NUCLEOTIDE SEQUENCE [LARGE SCALE GENOMIC DNA]</scope>
    <source>
        <strain evidence="4">ATCC 700651 / DSM 11573 / NCIMB 13689 / SK2</strain>
    </source>
</reference>
<dbReference type="RefSeq" id="WP_011589462.1">
    <property type="nucleotide sequence ID" value="NC_008260.1"/>
</dbReference>
<feature type="chain" id="PRO_5004178771" description="DUF547 domain-containing protein" evidence="1">
    <location>
        <begin position="20"/>
        <end position="260"/>
    </location>
</feature>
<gene>
    <name evidence="3" type="ordered locus">ABO_2184</name>
</gene>
<sequence length="260" mass="29686">MFMRLLISLLLLLSSPLLAFDHSGWDALLKKHVSWQRNGVASAVNYEGIAAERAALKKYLNSLSAVSADAFSQFSNDQQLAFLINAYNAYTIELILREPGRPDSIRDIGTFFSGPWDQRFFTLLGQKRTLDEVEHTLIRGNPNLKDPRIHFAVNCASIGCPALRPEAFVGDQLEQQLVDSTQRFLRDRERNRYNSETDTLEVSKIFDWYQEDFAESAGSLSLYLQRYANILDIPNNRQTALGEGSIKVRFLPYNWSLNDR</sequence>
<dbReference type="HOGENOM" id="CLU_054137_1_2_6"/>
<accession>Q0VMG6</accession>
<dbReference type="KEGG" id="abo:ABO_2184"/>
<evidence type="ECO:0000313" key="4">
    <source>
        <dbReference type="Proteomes" id="UP000008871"/>
    </source>
</evidence>
<dbReference type="PANTHER" id="PTHR46361">
    <property type="entry name" value="ELECTRON CARRIER/ PROTEIN DISULFIDE OXIDOREDUCTASE"/>
    <property type="match status" value="1"/>
</dbReference>
<dbReference type="AlphaFoldDB" id="Q0VMG6"/>
<evidence type="ECO:0000259" key="2">
    <source>
        <dbReference type="Pfam" id="PF04784"/>
    </source>
</evidence>
<name>Q0VMG6_ALCBS</name>
<dbReference type="eggNOG" id="COG0398">
    <property type="taxonomic scope" value="Bacteria"/>
</dbReference>
<dbReference type="STRING" id="393595.ABO_2184"/>
<evidence type="ECO:0000313" key="3">
    <source>
        <dbReference type="EMBL" id="CAL17632.1"/>
    </source>
</evidence>
<dbReference type="PANTHER" id="PTHR46361:SF3">
    <property type="entry name" value="ELECTRON CARRIER_ PROTEIN DISULFIDE OXIDOREDUCTASE"/>
    <property type="match status" value="1"/>
</dbReference>
<evidence type="ECO:0000256" key="1">
    <source>
        <dbReference type="SAM" id="SignalP"/>
    </source>
</evidence>
<protein>
    <recommendedName>
        <fullName evidence="2">DUF547 domain-containing protein</fullName>
    </recommendedName>
</protein>
<proteinExistence type="predicted"/>
<dbReference type="InterPro" id="IPR006869">
    <property type="entry name" value="DUF547"/>
</dbReference>
<feature type="domain" description="DUF547" evidence="2">
    <location>
        <begin position="72"/>
        <end position="185"/>
    </location>
</feature>
<dbReference type="Proteomes" id="UP000008871">
    <property type="component" value="Chromosome"/>
</dbReference>
<organism evidence="3 4">
    <name type="scientific">Alcanivorax borkumensis (strain ATCC 700651 / DSM 11573 / NCIMB 13689 / SK2)</name>
    <dbReference type="NCBI Taxonomy" id="393595"/>
    <lineage>
        <taxon>Bacteria</taxon>
        <taxon>Pseudomonadati</taxon>
        <taxon>Pseudomonadota</taxon>
        <taxon>Gammaproteobacteria</taxon>
        <taxon>Oceanospirillales</taxon>
        <taxon>Alcanivoracaceae</taxon>
        <taxon>Alcanivorax</taxon>
    </lineage>
</organism>
<dbReference type="Pfam" id="PF04784">
    <property type="entry name" value="DUF547"/>
    <property type="match status" value="1"/>
</dbReference>
<feature type="signal peptide" evidence="1">
    <location>
        <begin position="1"/>
        <end position="19"/>
    </location>
</feature>
<dbReference type="EMBL" id="AM286690">
    <property type="protein sequence ID" value="CAL17632.1"/>
    <property type="molecule type" value="Genomic_DNA"/>
</dbReference>
<keyword evidence="1" id="KW-0732">Signal</keyword>